<protein>
    <submittedName>
        <fullName evidence="1">Putative secreted protein ovary overexpressed</fullName>
    </submittedName>
</protein>
<evidence type="ECO:0000313" key="1">
    <source>
        <dbReference type="EMBL" id="NOV43607.1"/>
    </source>
</evidence>
<name>A0A6M2DFA7_RHIMP</name>
<dbReference type="AlphaFoldDB" id="A0A6M2DFA7"/>
<proteinExistence type="predicted"/>
<sequence length="68" mass="7768">MQVLLTVLFWFVHGERLMLLPTAGLLTKMEKMNLASCSDGLLFTKPRQKAQVLVLTFQIHVQNTEKPL</sequence>
<organism evidence="1">
    <name type="scientific">Rhipicephalus microplus</name>
    <name type="common">Cattle tick</name>
    <name type="synonym">Boophilus microplus</name>
    <dbReference type="NCBI Taxonomy" id="6941"/>
    <lineage>
        <taxon>Eukaryota</taxon>
        <taxon>Metazoa</taxon>
        <taxon>Ecdysozoa</taxon>
        <taxon>Arthropoda</taxon>
        <taxon>Chelicerata</taxon>
        <taxon>Arachnida</taxon>
        <taxon>Acari</taxon>
        <taxon>Parasitiformes</taxon>
        <taxon>Ixodida</taxon>
        <taxon>Ixodoidea</taxon>
        <taxon>Ixodidae</taxon>
        <taxon>Rhipicephalinae</taxon>
        <taxon>Rhipicephalus</taxon>
        <taxon>Boophilus</taxon>
    </lineage>
</organism>
<accession>A0A6M2DFA7</accession>
<reference evidence="1" key="1">
    <citation type="submission" date="2019-09" db="EMBL/GenBank/DDBJ databases">
        <title>Organ-specific transcriptomic study of the physiology of the cattle tick, Rhipicephalus microplus.</title>
        <authorList>
            <person name="Tirloni L."/>
            <person name="Braz G."/>
            <person name="Gandara A.C.P."/>
            <person name="Sabadin G.A."/>
            <person name="da Silva R.M."/>
            <person name="Guizzo M.G."/>
            <person name="Machado J.A."/>
            <person name="Costa E.P."/>
            <person name="Gomes H.F."/>
            <person name="Moraes J."/>
            <person name="Mota M.B.S."/>
            <person name="Mesquita R.D."/>
            <person name="Alvarenga P.H."/>
            <person name="Alves F."/>
            <person name="Seixas A."/>
            <person name="da Fonseca R.N."/>
            <person name="Fogaca A."/>
            <person name="Logullo C."/>
            <person name="Tanaka A."/>
            <person name="Daffre S."/>
            <person name="Termignoni C."/>
            <person name="Vaz I.S.Jr."/>
            <person name="Oliveira P.L."/>
            <person name="Ribeiro J.M."/>
        </authorList>
    </citation>
    <scope>NUCLEOTIDE SEQUENCE</scope>
    <source>
        <strain evidence="1">Porto Alegre</strain>
    </source>
</reference>
<dbReference type="EMBL" id="GHWJ01010870">
    <property type="protein sequence ID" value="NOV43607.1"/>
    <property type="molecule type" value="Transcribed_RNA"/>
</dbReference>